<evidence type="ECO:0000313" key="2">
    <source>
        <dbReference type="Proteomes" id="UP000297053"/>
    </source>
</evidence>
<proteinExistence type="predicted"/>
<dbReference type="Gene3D" id="1.10.1670.10">
    <property type="entry name" value="Helix-hairpin-Helix base-excision DNA repair enzymes (C-terminal)"/>
    <property type="match status" value="1"/>
</dbReference>
<reference evidence="1 2" key="2">
    <citation type="submission" date="2019-04" db="EMBL/GenBank/DDBJ databases">
        <authorList>
            <person name="Yang S."/>
            <person name="Wei W."/>
        </authorList>
    </citation>
    <scope>NUCLEOTIDE SEQUENCE [LARGE SCALE GENOMIC DNA]</scope>
    <source>
        <strain evidence="2">ZP60</strain>
    </source>
</reference>
<dbReference type="KEGG" id="halz:E5139_05515"/>
<reference evidence="1 2" key="1">
    <citation type="submission" date="2019-04" db="EMBL/GenBank/DDBJ databases">
        <title>Complete genome sequence of Arthrobacter sp. ZXY-2 associated with effective atrazine degradation and salt adaptation.</title>
        <authorList>
            <person name="Zhao X."/>
        </authorList>
    </citation>
    <scope>NUCLEOTIDE SEQUENCE [LARGE SCALE GENOMIC DNA]</scope>
    <source>
        <strain evidence="2">ZP60</strain>
    </source>
</reference>
<name>A0A4D6KD60_9EURY</name>
<dbReference type="GeneID" id="42178373"/>
<dbReference type="GO" id="GO:0003824">
    <property type="term" value="F:catalytic activity"/>
    <property type="evidence" value="ECO:0007669"/>
    <property type="project" value="InterPro"/>
</dbReference>
<dbReference type="InterPro" id="IPR011257">
    <property type="entry name" value="DNA_glycosylase"/>
</dbReference>
<dbReference type="Proteomes" id="UP000297053">
    <property type="component" value="Chromosome"/>
</dbReference>
<evidence type="ECO:0000313" key="1">
    <source>
        <dbReference type="EMBL" id="QCD65125.1"/>
    </source>
</evidence>
<gene>
    <name evidence="1" type="ORF">E5139_05515</name>
</gene>
<dbReference type="InterPro" id="IPR023170">
    <property type="entry name" value="HhH_base_excis_C"/>
</dbReference>
<dbReference type="GO" id="GO:0006281">
    <property type="term" value="P:DNA repair"/>
    <property type="evidence" value="ECO:0007669"/>
    <property type="project" value="InterPro"/>
</dbReference>
<dbReference type="SUPFAM" id="SSF48150">
    <property type="entry name" value="DNA-glycosylase"/>
    <property type="match status" value="1"/>
</dbReference>
<sequence length="551" mass="63354">MNSSNGRSFENSIQLVIDIPKEKDIQDNSLIENHTDCLKTQVISRVSECLDEVDRWDIDLTAKNYSITTYDRKDKVRLYDASISGQINTDISSAIEKLLVDIAQATNSVDLVQHSKIKFQNLLYLWSGYSFEAYDVEFVGKSDGSEFELMRSRENFRFKGRISKKKIEEIAEIDPFDSDETEVFIQQMKGGSKREEVVQQIPDEVEQATFLFIRSLQDYGNTAPSEVFISELLDLQSKYPFLFQPDSEEWDTLLEMSDGEREKILKIILNRISGLLRRSFEGVIGDWIAMIRYLRDRCNGDPRTFFEQIANELGVNTSDPDALEKVQSKIEKFDKEDARDRIGIQFSFSKKIGRLLFTLMTKNERGYDLLNGVSRDQVENFNLPVDAQIIRVTLNLGLLKIETTAKEDVTFEASKDGKKEEVTKEGIELQRSDLDQVCRRVWQELAAEVSRAPAELDHILWSVGSTLGNRRGALCMTCPLGSVCDAWKQKEIYEAGGSQWNDGGYTFARAHTDRDKMIILEEWHPFKVETYTEEQPRLTFNNIEEVLSRED</sequence>
<protein>
    <submittedName>
        <fullName evidence="1">Uncharacterized protein</fullName>
    </submittedName>
</protein>
<dbReference type="AlphaFoldDB" id="A0A4D6KD60"/>
<dbReference type="RefSeq" id="WP_012807978.1">
    <property type="nucleotide sequence ID" value="NZ_CP039375.1"/>
</dbReference>
<dbReference type="EMBL" id="CP039375">
    <property type="protein sequence ID" value="QCD65125.1"/>
    <property type="molecule type" value="Genomic_DNA"/>
</dbReference>
<organism evidence="1 2">
    <name type="scientific">Halomicrobium mukohataei</name>
    <dbReference type="NCBI Taxonomy" id="57705"/>
    <lineage>
        <taxon>Archaea</taxon>
        <taxon>Methanobacteriati</taxon>
        <taxon>Methanobacteriota</taxon>
        <taxon>Stenosarchaea group</taxon>
        <taxon>Halobacteria</taxon>
        <taxon>Halobacteriales</taxon>
        <taxon>Haloarculaceae</taxon>
        <taxon>Halomicrobium</taxon>
    </lineage>
</organism>
<accession>A0A4D6KD60</accession>